<dbReference type="EMBL" id="GBRH01248978">
    <property type="protein sequence ID" value="JAD48917.1"/>
    <property type="molecule type" value="Transcribed_RNA"/>
</dbReference>
<dbReference type="AlphaFoldDB" id="A0A0A9AP92"/>
<proteinExistence type="predicted"/>
<organism evidence="1">
    <name type="scientific">Arundo donax</name>
    <name type="common">Giant reed</name>
    <name type="synonym">Donax arundinaceus</name>
    <dbReference type="NCBI Taxonomy" id="35708"/>
    <lineage>
        <taxon>Eukaryota</taxon>
        <taxon>Viridiplantae</taxon>
        <taxon>Streptophyta</taxon>
        <taxon>Embryophyta</taxon>
        <taxon>Tracheophyta</taxon>
        <taxon>Spermatophyta</taxon>
        <taxon>Magnoliopsida</taxon>
        <taxon>Liliopsida</taxon>
        <taxon>Poales</taxon>
        <taxon>Poaceae</taxon>
        <taxon>PACMAD clade</taxon>
        <taxon>Arundinoideae</taxon>
        <taxon>Arundineae</taxon>
        <taxon>Arundo</taxon>
    </lineage>
</organism>
<protein>
    <submittedName>
        <fullName evidence="1">DPE2</fullName>
    </submittedName>
</protein>
<sequence length="71" mass="7841">MTVEPDPSRGQLITNWTTISSASKLLLRETDCNSLLAFSAALKMTFLNALLWKRASEASCHQSRISTRSPS</sequence>
<reference evidence="1" key="1">
    <citation type="submission" date="2014-09" db="EMBL/GenBank/DDBJ databases">
        <authorList>
            <person name="Magalhaes I.L.F."/>
            <person name="Oliveira U."/>
            <person name="Santos F.R."/>
            <person name="Vidigal T.H.D.A."/>
            <person name="Brescovit A.D."/>
            <person name="Santos A.J."/>
        </authorList>
    </citation>
    <scope>NUCLEOTIDE SEQUENCE</scope>
    <source>
        <tissue evidence="1">Shoot tissue taken approximately 20 cm above the soil surface</tissue>
    </source>
</reference>
<reference evidence="1" key="2">
    <citation type="journal article" date="2015" name="Data Brief">
        <title>Shoot transcriptome of the giant reed, Arundo donax.</title>
        <authorList>
            <person name="Barrero R.A."/>
            <person name="Guerrero F.D."/>
            <person name="Moolhuijzen P."/>
            <person name="Goolsby J.A."/>
            <person name="Tidwell J."/>
            <person name="Bellgard S.E."/>
            <person name="Bellgard M.I."/>
        </authorList>
    </citation>
    <scope>NUCLEOTIDE SEQUENCE</scope>
    <source>
        <tissue evidence="1">Shoot tissue taken approximately 20 cm above the soil surface</tissue>
    </source>
</reference>
<accession>A0A0A9AP92</accession>
<name>A0A0A9AP92_ARUDO</name>
<evidence type="ECO:0000313" key="1">
    <source>
        <dbReference type="EMBL" id="JAD48917.1"/>
    </source>
</evidence>